<feature type="active site" description="Charge relay system" evidence="3">
    <location>
        <position position="374"/>
    </location>
</feature>
<keyword evidence="2" id="KW-0442">Lipid degradation</keyword>
<accession>A0A8C0BQ52</accession>
<dbReference type="GO" id="GO:0016042">
    <property type="term" value="P:lipid catabolic process"/>
    <property type="evidence" value="ECO:0007669"/>
    <property type="project" value="UniProtKB-KW"/>
</dbReference>
<dbReference type="InterPro" id="IPR006693">
    <property type="entry name" value="AB_hydrolase_lipase"/>
</dbReference>
<dbReference type="PIRSF" id="PIRSF000862">
    <property type="entry name" value="Steryl_ester_lip"/>
    <property type="match status" value="1"/>
</dbReference>
<dbReference type="GO" id="GO:0016788">
    <property type="term" value="F:hydrolase activity, acting on ester bonds"/>
    <property type="evidence" value="ECO:0007669"/>
    <property type="project" value="InterPro"/>
</dbReference>
<dbReference type="PANTHER" id="PTHR11005">
    <property type="entry name" value="LYSOSOMAL ACID LIPASE-RELATED"/>
    <property type="match status" value="1"/>
</dbReference>
<comment type="similarity">
    <text evidence="1 2">Belongs to the AB hydrolase superfamily. Lipase family.</text>
</comment>
<name>A0A8C0BQ52_9AVES</name>
<feature type="domain" description="Partial AB-hydrolase lipase" evidence="4">
    <location>
        <begin position="47"/>
        <end position="107"/>
    </location>
</feature>
<dbReference type="FunFam" id="3.40.50.1820:FF:000012">
    <property type="entry name" value="Lipase"/>
    <property type="match status" value="1"/>
</dbReference>
<dbReference type="InterPro" id="IPR025483">
    <property type="entry name" value="Lipase_euk"/>
</dbReference>
<evidence type="ECO:0000256" key="3">
    <source>
        <dbReference type="PIRSR" id="PIRSR000862-1"/>
    </source>
</evidence>
<reference evidence="5" key="1">
    <citation type="submission" date="2025-08" db="UniProtKB">
        <authorList>
            <consortium name="Ensembl"/>
        </authorList>
    </citation>
    <scope>IDENTIFICATION</scope>
</reference>
<dbReference type="Gene3D" id="3.40.50.1820">
    <property type="entry name" value="alpha/beta hydrolase"/>
    <property type="match status" value="1"/>
</dbReference>
<keyword evidence="6" id="KW-1185">Reference proteome</keyword>
<keyword evidence="2" id="KW-0378">Hydrolase</keyword>
<dbReference type="InterPro" id="IPR029058">
    <property type="entry name" value="AB_hydrolase_fold"/>
</dbReference>
<dbReference type="Proteomes" id="UP000694555">
    <property type="component" value="Unplaced"/>
</dbReference>
<evidence type="ECO:0000256" key="1">
    <source>
        <dbReference type="ARBA" id="ARBA00010701"/>
    </source>
</evidence>
<keyword evidence="2" id="KW-0443">Lipid metabolism</keyword>
<sequence length="399" mass="45107">ICLPVISSWHVQHALPSYLPCTSAQVSSQMSTSAMESFPPGFFFPQSQMIRYNGYPSEEYEVLTRDGYYVSLNRIPHGRENPRNRGAKPVVFLQHGLLGEGSHWVENLANNSLGFILADSGYDVWLGNSRGTSWSRRHQHLSVDQVEFWDFSFHEMAMYDLPAMIDFVLQKTGQKQIYYVGYSQGCTVAFIAFSSMPELAQKIQMFFALAPVVIIKHARSPVMKMTFLLDRQFKMFQVGDYSMFLPQLCKHPLLHKPCANLLFLLGGYNEKNLNMVGALPHAGCSLASRCRSLLSSQVMKSGEFKAFDYGCSGSAGSWRCQGTTPPSYRVEEMPVPTAVWSGGEDWAADWRDVRLLLPRIAHLVTYGHIPDWNHWDFVWGLDAPGRLYSSILELMEGSQ</sequence>
<reference evidence="5" key="2">
    <citation type="submission" date="2025-09" db="UniProtKB">
        <authorList>
            <consortium name="Ensembl"/>
        </authorList>
    </citation>
    <scope>IDENTIFICATION</scope>
</reference>
<evidence type="ECO:0000313" key="6">
    <source>
        <dbReference type="Proteomes" id="UP000694555"/>
    </source>
</evidence>
<dbReference type="SUPFAM" id="SSF53474">
    <property type="entry name" value="alpha/beta-Hydrolases"/>
    <property type="match status" value="1"/>
</dbReference>
<dbReference type="Pfam" id="PF04083">
    <property type="entry name" value="Abhydro_lipase"/>
    <property type="match status" value="1"/>
</dbReference>
<feature type="active site" description="Charge relay system" evidence="3">
    <location>
        <position position="345"/>
    </location>
</feature>
<proteinExistence type="inferred from homology"/>
<feature type="active site" description="Nucleophile" evidence="3">
    <location>
        <position position="183"/>
    </location>
</feature>
<evidence type="ECO:0000313" key="5">
    <source>
        <dbReference type="Ensembl" id="ENSBJAP00000020659.1"/>
    </source>
</evidence>
<organism evidence="5 6">
    <name type="scientific">Buteo japonicus</name>
    <dbReference type="NCBI Taxonomy" id="224669"/>
    <lineage>
        <taxon>Eukaryota</taxon>
        <taxon>Metazoa</taxon>
        <taxon>Chordata</taxon>
        <taxon>Craniata</taxon>
        <taxon>Vertebrata</taxon>
        <taxon>Euteleostomi</taxon>
        <taxon>Archelosauria</taxon>
        <taxon>Archosauria</taxon>
        <taxon>Dinosauria</taxon>
        <taxon>Saurischia</taxon>
        <taxon>Theropoda</taxon>
        <taxon>Coelurosauria</taxon>
        <taxon>Aves</taxon>
        <taxon>Neognathae</taxon>
        <taxon>Neoaves</taxon>
        <taxon>Telluraves</taxon>
        <taxon>Accipitrimorphae</taxon>
        <taxon>Accipitriformes</taxon>
        <taxon>Accipitridae</taxon>
        <taxon>Accipitrinae</taxon>
        <taxon>Buteo</taxon>
    </lineage>
</organism>
<protein>
    <recommendedName>
        <fullName evidence="2">Lipase</fullName>
    </recommendedName>
</protein>
<evidence type="ECO:0000256" key="2">
    <source>
        <dbReference type="PIRNR" id="PIRNR000862"/>
    </source>
</evidence>
<dbReference type="AlphaFoldDB" id="A0A8C0BQ52"/>
<evidence type="ECO:0000259" key="4">
    <source>
        <dbReference type="Pfam" id="PF04083"/>
    </source>
</evidence>
<dbReference type="Ensembl" id="ENSBJAT00000021240.1">
    <property type="protein sequence ID" value="ENSBJAP00000020659.1"/>
    <property type="gene ID" value="ENSBJAG00000013522.1"/>
</dbReference>